<comment type="caution">
    <text evidence="3">The sequence shown here is derived from an EMBL/GenBank/DDBJ whole genome shotgun (WGS) entry which is preliminary data.</text>
</comment>
<keyword evidence="4" id="KW-1185">Reference proteome</keyword>
<accession>A0ABQ8KS80</accession>
<evidence type="ECO:0000313" key="4">
    <source>
        <dbReference type="Proteomes" id="UP000814176"/>
    </source>
</evidence>
<name>A0ABQ8KS80_9APHY</name>
<feature type="transmembrane region" description="Helical" evidence="2">
    <location>
        <begin position="36"/>
        <end position="60"/>
    </location>
</feature>
<evidence type="ECO:0000313" key="3">
    <source>
        <dbReference type="EMBL" id="KAH9841671.1"/>
    </source>
</evidence>
<dbReference type="GeneID" id="72003378"/>
<evidence type="ECO:0000256" key="1">
    <source>
        <dbReference type="SAM" id="MobiDB-lite"/>
    </source>
</evidence>
<feature type="region of interest" description="Disordered" evidence="1">
    <location>
        <begin position="74"/>
        <end position="103"/>
    </location>
</feature>
<keyword evidence="2" id="KW-0812">Transmembrane</keyword>
<organism evidence="3 4">
    <name type="scientific">Rhodofomes roseus</name>
    <dbReference type="NCBI Taxonomy" id="34475"/>
    <lineage>
        <taxon>Eukaryota</taxon>
        <taxon>Fungi</taxon>
        <taxon>Dikarya</taxon>
        <taxon>Basidiomycota</taxon>
        <taxon>Agaricomycotina</taxon>
        <taxon>Agaricomycetes</taxon>
        <taxon>Polyporales</taxon>
        <taxon>Rhodofomes</taxon>
    </lineage>
</organism>
<dbReference type="RefSeq" id="XP_047782970.1">
    <property type="nucleotide sequence ID" value="XM_047922646.1"/>
</dbReference>
<proteinExistence type="predicted"/>
<sequence>MKVLLQYSTRAELDPVQIQRDCMLIGSEFRMCPVDIATFAAVGFLIFLILRGIPMTVAFVKWCKSKRSKQTPRRLSLYASDVENSPKVEEPDSPAEDAKYDRDPYLSPTERLFTFLRSDSALPHPMPAVSPRHRCSIALAPTEEAVTGSPSDPMFNVGQVADGFVKPQSTSFQAAIAGEAVLRSPPPVYSSPNSGGRALLQQ</sequence>
<feature type="region of interest" description="Disordered" evidence="1">
    <location>
        <begin position="183"/>
        <end position="202"/>
    </location>
</feature>
<dbReference type="Proteomes" id="UP000814176">
    <property type="component" value="Unassembled WGS sequence"/>
</dbReference>
<feature type="compositionally biased region" description="Polar residues" evidence="1">
    <location>
        <begin position="190"/>
        <end position="202"/>
    </location>
</feature>
<keyword evidence="2" id="KW-1133">Transmembrane helix</keyword>
<evidence type="ECO:0000256" key="2">
    <source>
        <dbReference type="SAM" id="Phobius"/>
    </source>
</evidence>
<dbReference type="EMBL" id="JADCUA010000003">
    <property type="protein sequence ID" value="KAH9841671.1"/>
    <property type="molecule type" value="Genomic_DNA"/>
</dbReference>
<reference evidence="3 4" key="1">
    <citation type="journal article" date="2021" name="Environ. Microbiol.">
        <title>Gene family expansions and transcriptome signatures uncover fungal adaptations to wood decay.</title>
        <authorList>
            <person name="Hage H."/>
            <person name="Miyauchi S."/>
            <person name="Viragh M."/>
            <person name="Drula E."/>
            <person name="Min B."/>
            <person name="Chaduli D."/>
            <person name="Navarro D."/>
            <person name="Favel A."/>
            <person name="Norest M."/>
            <person name="Lesage-Meessen L."/>
            <person name="Balint B."/>
            <person name="Merenyi Z."/>
            <person name="de Eugenio L."/>
            <person name="Morin E."/>
            <person name="Martinez A.T."/>
            <person name="Baldrian P."/>
            <person name="Stursova M."/>
            <person name="Martinez M.J."/>
            <person name="Novotny C."/>
            <person name="Magnuson J.K."/>
            <person name="Spatafora J.W."/>
            <person name="Maurice S."/>
            <person name="Pangilinan J."/>
            <person name="Andreopoulos W."/>
            <person name="LaButti K."/>
            <person name="Hundley H."/>
            <person name="Na H."/>
            <person name="Kuo A."/>
            <person name="Barry K."/>
            <person name="Lipzen A."/>
            <person name="Henrissat B."/>
            <person name="Riley R."/>
            <person name="Ahrendt S."/>
            <person name="Nagy L.G."/>
            <person name="Grigoriev I.V."/>
            <person name="Martin F."/>
            <person name="Rosso M.N."/>
        </authorList>
    </citation>
    <scope>NUCLEOTIDE SEQUENCE [LARGE SCALE GENOMIC DNA]</scope>
    <source>
        <strain evidence="3 4">CIRM-BRFM 1785</strain>
    </source>
</reference>
<protein>
    <submittedName>
        <fullName evidence="3">Uncharacterized protein</fullName>
    </submittedName>
</protein>
<feature type="compositionally biased region" description="Basic and acidic residues" evidence="1">
    <location>
        <begin position="84"/>
        <end position="103"/>
    </location>
</feature>
<keyword evidence="2" id="KW-0472">Membrane</keyword>
<gene>
    <name evidence="3" type="ORF">C8Q71DRAFT_738182</name>
</gene>